<feature type="transmembrane region" description="Helical" evidence="1">
    <location>
        <begin position="6"/>
        <end position="22"/>
    </location>
</feature>
<keyword evidence="1" id="KW-1133">Transmembrane helix</keyword>
<reference evidence="2 3" key="1">
    <citation type="submission" date="2018-08" db="EMBL/GenBank/DDBJ databases">
        <title>A genome reference for cultivated species of the human gut microbiota.</title>
        <authorList>
            <person name="Zou Y."/>
            <person name="Xue W."/>
            <person name="Luo G."/>
        </authorList>
    </citation>
    <scope>NUCLEOTIDE SEQUENCE [LARGE SCALE GENOMIC DNA]</scope>
    <source>
        <strain evidence="2 3">TF08-11</strain>
    </source>
</reference>
<keyword evidence="1" id="KW-0472">Membrane</keyword>
<evidence type="ECO:0000313" key="2">
    <source>
        <dbReference type="EMBL" id="RGD76997.1"/>
    </source>
</evidence>
<proteinExistence type="predicted"/>
<dbReference type="AlphaFoldDB" id="A0A3E3E5J0"/>
<organism evidence="2 3">
    <name type="scientific">Faecalicoccus pleomorphus</name>
    <dbReference type="NCBI Taxonomy" id="1323"/>
    <lineage>
        <taxon>Bacteria</taxon>
        <taxon>Bacillati</taxon>
        <taxon>Bacillota</taxon>
        <taxon>Erysipelotrichia</taxon>
        <taxon>Erysipelotrichales</taxon>
        <taxon>Erysipelotrichaceae</taxon>
        <taxon>Faecalicoccus</taxon>
    </lineage>
</organism>
<sequence length="192" mass="23158">MIYLVTGFLLFIFVILFILFSYRQKKKLFTYLKEKNFIKMDQLLNNSINRIFIDKYTKEYVLLNRYRIEQNKQGVQNQLNTLLQMPLNEARSNEIIHIAFNYYLEQKDKGHCLEILEKMDSNNPMYAEAKMIYDIFLDHKANYIEPLKQQALQYQNEKQASIYTLIAQQYENIHDLEQAHHYHSLAKQALHH</sequence>
<keyword evidence="1" id="KW-0812">Transmembrane</keyword>
<dbReference type="SUPFAM" id="SSF48097">
    <property type="entry name" value="Regulator of G-protein signaling, RGS"/>
    <property type="match status" value="1"/>
</dbReference>
<protein>
    <submittedName>
        <fullName evidence="2">Uncharacterized protein</fullName>
    </submittedName>
</protein>
<gene>
    <name evidence="2" type="ORF">DXC78_04805</name>
</gene>
<evidence type="ECO:0000313" key="3">
    <source>
        <dbReference type="Proteomes" id="UP000260721"/>
    </source>
</evidence>
<name>A0A3E3E5J0_9FIRM</name>
<evidence type="ECO:0000256" key="1">
    <source>
        <dbReference type="SAM" id="Phobius"/>
    </source>
</evidence>
<dbReference type="EMBL" id="QUSK01000008">
    <property type="protein sequence ID" value="RGD76997.1"/>
    <property type="molecule type" value="Genomic_DNA"/>
</dbReference>
<accession>A0A3E3E5J0</accession>
<dbReference type="RefSeq" id="WP_117445966.1">
    <property type="nucleotide sequence ID" value="NZ_CALCIP010000027.1"/>
</dbReference>
<dbReference type="Proteomes" id="UP000260721">
    <property type="component" value="Unassembled WGS sequence"/>
</dbReference>
<dbReference type="InterPro" id="IPR036305">
    <property type="entry name" value="RGS_sf"/>
</dbReference>
<comment type="caution">
    <text evidence="2">The sequence shown here is derived from an EMBL/GenBank/DDBJ whole genome shotgun (WGS) entry which is preliminary data.</text>
</comment>